<dbReference type="AlphaFoldDB" id="A0A0B6ZW10"/>
<evidence type="ECO:0000313" key="2">
    <source>
        <dbReference type="EMBL" id="CEK72532.1"/>
    </source>
</evidence>
<feature type="region of interest" description="Disordered" evidence="1">
    <location>
        <begin position="1"/>
        <end position="27"/>
    </location>
</feature>
<sequence length="56" mass="6529">MNTSARMIDQSTTSDLSHKEQPTSRYPQYLIANPHNRFRGMNHSNKHMIGNEPQPY</sequence>
<accession>A0A0B6ZW10</accession>
<evidence type="ECO:0000256" key="1">
    <source>
        <dbReference type="SAM" id="MobiDB-lite"/>
    </source>
</evidence>
<name>A0A0B6ZW10_9EUPU</name>
<gene>
    <name evidence="2" type="primary">ORF82832</name>
</gene>
<reference evidence="2" key="1">
    <citation type="submission" date="2014-12" db="EMBL/GenBank/DDBJ databases">
        <title>Insight into the proteome of Arion vulgaris.</title>
        <authorList>
            <person name="Aradska J."/>
            <person name="Bulat T."/>
            <person name="Smidak R."/>
            <person name="Sarate P."/>
            <person name="Gangsoo J."/>
            <person name="Sialana F."/>
            <person name="Bilban M."/>
            <person name="Lubec G."/>
        </authorList>
    </citation>
    <scope>NUCLEOTIDE SEQUENCE</scope>
    <source>
        <tissue evidence="2">Skin</tissue>
    </source>
</reference>
<proteinExistence type="predicted"/>
<protein>
    <submittedName>
        <fullName evidence="2">Uncharacterized protein</fullName>
    </submittedName>
</protein>
<organism evidence="2">
    <name type="scientific">Arion vulgaris</name>
    <dbReference type="NCBI Taxonomy" id="1028688"/>
    <lineage>
        <taxon>Eukaryota</taxon>
        <taxon>Metazoa</taxon>
        <taxon>Spiralia</taxon>
        <taxon>Lophotrochozoa</taxon>
        <taxon>Mollusca</taxon>
        <taxon>Gastropoda</taxon>
        <taxon>Heterobranchia</taxon>
        <taxon>Euthyneura</taxon>
        <taxon>Panpulmonata</taxon>
        <taxon>Eupulmonata</taxon>
        <taxon>Stylommatophora</taxon>
        <taxon>Helicina</taxon>
        <taxon>Arionoidea</taxon>
        <taxon>Arionidae</taxon>
        <taxon>Arion</taxon>
    </lineage>
</organism>
<feature type="compositionally biased region" description="Polar residues" evidence="1">
    <location>
        <begin position="1"/>
        <end position="15"/>
    </location>
</feature>
<dbReference type="EMBL" id="HACG01025667">
    <property type="protein sequence ID" value="CEK72532.1"/>
    <property type="molecule type" value="Transcribed_RNA"/>
</dbReference>